<dbReference type="HOGENOM" id="CLU_2337899_0_0_1"/>
<dbReference type="AlphaFoldDB" id="F0WGX8"/>
<proteinExistence type="predicted"/>
<evidence type="ECO:0000313" key="1">
    <source>
        <dbReference type="EMBL" id="CCA20493.1"/>
    </source>
</evidence>
<sequence length="98" mass="10959">MCTSDEYQHNSFTSLDQPNFLGYQMCERAKTIGVVSESIEQNAFNLAHLANLSCLDVYVVGHIDTIVCQQQTRTELAQHPNLKVMLERAADDKASQAL</sequence>
<name>F0WGX8_9STRA</name>
<reference evidence="1" key="1">
    <citation type="journal article" date="2011" name="PLoS Biol.">
        <title>Gene gain and loss during evolution of obligate parasitism in the white rust pathogen of Arabidopsis thaliana.</title>
        <authorList>
            <person name="Kemen E."/>
            <person name="Gardiner A."/>
            <person name="Schultz-Larsen T."/>
            <person name="Kemen A.C."/>
            <person name="Balmuth A.L."/>
            <person name="Robert-Seilaniantz A."/>
            <person name="Bailey K."/>
            <person name="Holub E."/>
            <person name="Studholme D.J."/>
            <person name="Maclean D."/>
            <person name="Jones J.D."/>
        </authorList>
    </citation>
    <scope>NUCLEOTIDE SEQUENCE</scope>
</reference>
<reference evidence="1" key="2">
    <citation type="submission" date="2011-02" db="EMBL/GenBank/DDBJ databases">
        <authorList>
            <person name="MacLean D."/>
        </authorList>
    </citation>
    <scope>NUCLEOTIDE SEQUENCE</scope>
</reference>
<accession>F0WGX8</accession>
<gene>
    <name evidence="1" type="primary">AlNc14C96G5854</name>
    <name evidence="1" type="ORF">ALNC14_066360</name>
</gene>
<organism evidence="1">
    <name type="scientific">Albugo laibachii Nc14</name>
    <dbReference type="NCBI Taxonomy" id="890382"/>
    <lineage>
        <taxon>Eukaryota</taxon>
        <taxon>Sar</taxon>
        <taxon>Stramenopiles</taxon>
        <taxon>Oomycota</taxon>
        <taxon>Peronosporomycetes</taxon>
        <taxon>Albuginales</taxon>
        <taxon>Albuginaceae</taxon>
        <taxon>Albugo</taxon>
    </lineage>
</organism>
<protein>
    <submittedName>
        <fullName evidence="1">AlNc14C96G5854 protein</fullName>
    </submittedName>
</protein>
<dbReference type="EMBL" id="FR824141">
    <property type="protein sequence ID" value="CCA20493.1"/>
    <property type="molecule type" value="Genomic_DNA"/>
</dbReference>